<evidence type="ECO:0000313" key="2">
    <source>
        <dbReference type="EMBL" id="SEH67601.1"/>
    </source>
</evidence>
<feature type="domain" description="HNH nuclease" evidence="1">
    <location>
        <begin position="145"/>
        <end position="196"/>
    </location>
</feature>
<evidence type="ECO:0000313" key="3">
    <source>
        <dbReference type="Proteomes" id="UP000199371"/>
    </source>
</evidence>
<dbReference type="STRING" id="173990.SAMN05660691_00830"/>
<sequence length="251" mass="27801">MASSGWTRQQSLVAFSLYGRLPFGRFHMRNPEIIQYANLIGRTPSALAMKLSNIASLDPAITSTGRSGLSGASSADKAMWQEMQQDWAAFSIAMAQAEQELCTTSFPTAIDGPSNLITSKIAEVKVRIGQQFFRDAVLSAYNQRCCISGLANPKLLVASHIVPWHEDEHNRLNPHNGLALSALHDKAFDLGMITIDEDYRVVVSSQNTDTNDLFFDTAIASFHGRPIVLPEKFYPAAKFLAFHREHIFQQA</sequence>
<dbReference type="Proteomes" id="UP000199371">
    <property type="component" value="Unassembled WGS sequence"/>
</dbReference>
<name>A0A1H6JXX1_9GAMM</name>
<keyword evidence="2" id="KW-0540">Nuclease</keyword>
<proteinExistence type="predicted"/>
<keyword evidence="2" id="KW-0255">Endonuclease</keyword>
<accession>A0A1H6JXX1</accession>
<organism evidence="2 3">
    <name type="scientific">Rheinheimera pacifica</name>
    <dbReference type="NCBI Taxonomy" id="173990"/>
    <lineage>
        <taxon>Bacteria</taxon>
        <taxon>Pseudomonadati</taxon>
        <taxon>Pseudomonadota</taxon>
        <taxon>Gammaproteobacteria</taxon>
        <taxon>Chromatiales</taxon>
        <taxon>Chromatiaceae</taxon>
        <taxon>Rheinheimera</taxon>
    </lineage>
</organism>
<protein>
    <submittedName>
        <fullName evidence="2">Putative restriction endonuclease</fullName>
    </submittedName>
</protein>
<gene>
    <name evidence="2" type="ORF">SAMN05660691_00830</name>
</gene>
<dbReference type="AlphaFoldDB" id="A0A1H6JXX1"/>
<dbReference type="EMBL" id="FNXF01000002">
    <property type="protein sequence ID" value="SEH67601.1"/>
    <property type="molecule type" value="Genomic_DNA"/>
</dbReference>
<dbReference type="Pfam" id="PF13391">
    <property type="entry name" value="HNH_2"/>
    <property type="match status" value="1"/>
</dbReference>
<dbReference type="GO" id="GO:0004519">
    <property type="term" value="F:endonuclease activity"/>
    <property type="evidence" value="ECO:0007669"/>
    <property type="project" value="UniProtKB-KW"/>
</dbReference>
<dbReference type="OrthoDB" id="529575at2"/>
<reference evidence="3" key="1">
    <citation type="submission" date="2016-10" db="EMBL/GenBank/DDBJ databases">
        <authorList>
            <person name="Varghese N."/>
            <person name="Submissions S."/>
        </authorList>
    </citation>
    <scope>NUCLEOTIDE SEQUENCE [LARGE SCALE GENOMIC DNA]</scope>
    <source>
        <strain evidence="3">DSM 17616</strain>
    </source>
</reference>
<dbReference type="InterPro" id="IPR003615">
    <property type="entry name" value="HNH_nuc"/>
</dbReference>
<keyword evidence="2" id="KW-0378">Hydrolase</keyword>
<keyword evidence="3" id="KW-1185">Reference proteome</keyword>
<evidence type="ECO:0000259" key="1">
    <source>
        <dbReference type="Pfam" id="PF13391"/>
    </source>
</evidence>